<evidence type="ECO:0000313" key="2">
    <source>
        <dbReference type="Proteomes" id="UP001218218"/>
    </source>
</evidence>
<proteinExistence type="predicted"/>
<dbReference type="Proteomes" id="UP001218218">
    <property type="component" value="Unassembled WGS sequence"/>
</dbReference>
<gene>
    <name evidence="1" type="ORF">DFH08DRAFT_1000177</name>
</gene>
<protein>
    <submittedName>
        <fullName evidence="1">Uncharacterized protein</fullName>
    </submittedName>
</protein>
<comment type="caution">
    <text evidence="1">The sequence shown here is derived from an EMBL/GenBank/DDBJ whole genome shotgun (WGS) entry which is preliminary data.</text>
</comment>
<reference evidence="1" key="1">
    <citation type="submission" date="2023-03" db="EMBL/GenBank/DDBJ databases">
        <title>Massive genome expansion in bonnet fungi (Mycena s.s.) driven by repeated elements and novel gene families across ecological guilds.</title>
        <authorList>
            <consortium name="Lawrence Berkeley National Laboratory"/>
            <person name="Harder C.B."/>
            <person name="Miyauchi S."/>
            <person name="Viragh M."/>
            <person name="Kuo A."/>
            <person name="Thoen E."/>
            <person name="Andreopoulos B."/>
            <person name="Lu D."/>
            <person name="Skrede I."/>
            <person name="Drula E."/>
            <person name="Henrissat B."/>
            <person name="Morin E."/>
            <person name="Kohler A."/>
            <person name="Barry K."/>
            <person name="LaButti K."/>
            <person name="Morin E."/>
            <person name="Salamov A."/>
            <person name="Lipzen A."/>
            <person name="Mereny Z."/>
            <person name="Hegedus B."/>
            <person name="Baldrian P."/>
            <person name="Stursova M."/>
            <person name="Weitz H."/>
            <person name="Taylor A."/>
            <person name="Grigoriev I.V."/>
            <person name="Nagy L.G."/>
            <person name="Martin F."/>
            <person name="Kauserud H."/>
        </authorList>
    </citation>
    <scope>NUCLEOTIDE SEQUENCE</scope>
    <source>
        <strain evidence="1">CBHHK002</strain>
    </source>
</reference>
<evidence type="ECO:0000313" key="1">
    <source>
        <dbReference type="EMBL" id="KAJ7348399.1"/>
    </source>
</evidence>
<dbReference type="AlphaFoldDB" id="A0AAD7A2U0"/>
<sequence>MATRRSSVIRPRRAGTAAVALTVRPCFSCAACFPSPFTPLLPPMSFRPSIEKINKVDDPHGTPPLLFSNHILQDSDDPDLPTAFHCADWSNLEHPLTTSTAAGLSHPASQSNIVLPSVMQMRPPTNTANQMADLFQHPAVPPAGIVPDARGEERGTAISDGQLDVGKGPGKAPSHFSLPHVADVCKPPAPSDTALGKRRQWEYATDPPAQTHVQFLWASQHTVFRILHFGTECDSLHPLFPGQAPMSSKIQSHPAERALVHDLSGHTSYSPAVVNSSMSNAAHTLQSTSNIHQHLSVQSSGIDPTLTYLPVSVGPIQLKLQDSPAAEPGSPGLSPSALQFQSTYIIEGLGIQLSYVPWVGRCWRSTPAPLPVNCRKKPVAALQIQPKNYRKNLKHPEACKKQFRVTERHGEVERSMAEWPKDPNGRKTRTGIDAPGAGYRAIFALAFASISLSS</sequence>
<organism evidence="1 2">
    <name type="scientific">Mycena albidolilacea</name>
    <dbReference type="NCBI Taxonomy" id="1033008"/>
    <lineage>
        <taxon>Eukaryota</taxon>
        <taxon>Fungi</taxon>
        <taxon>Dikarya</taxon>
        <taxon>Basidiomycota</taxon>
        <taxon>Agaricomycotina</taxon>
        <taxon>Agaricomycetes</taxon>
        <taxon>Agaricomycetidae</taxon>
        <taxon>Agaricales</taxon>
        <taxon>Marasmiineae</taxon>
        <taxon>Mycenaceae</taxon>
        <taxon>Mycena</taxon>
    </lineage>
</organism>
<name>A0AAD7A2U0_9AGAR</name>
<dbReference type="EMBL" id="JARIHO010000017">
    <property type="protein sequence ID" value="KAJ7348399.1"/>
    <property type="molecule type" value="Genomic_DNA"/>
</dbReference>
<keyword evidence="2" id="KW-1185">Reference proteome</keyword>
<accession>A0AAD7A2U0</accession>